<dbReference type="Proteomes" id="UP000782312">
    <property type="component" value="Unassembled WGS sequence"/>
</dbReference>
<dbReference type="Pfam" id="PF01042">
    <property type="entry name" value="Ribonuc_L-PSP"/>
    <property type="match status" value="1"/>
</dbReference>
<comment type="caution">
    <text evidence="2">The sequence shown here is derived from an EMBL/GenBank/DDBJ whole genome shotgun (WGS) entry which is preliminary data.</text>
</comment>
<dbReference type="CDD" id="cd00448">
    <property type="entry name" value="YjgF_YER057c_UK114_family"/>
    <property type="match status" value="1"/>
</dbReference>
<gene>
    <name evidence="2" type="ORF">HYZ11_07445</name>
</gene>
<accession>A0A932MNB9</accession>
<dbReference type="AlphaFoldDB" id="A0A932MNB9"/>
<dbReference type="PANTHER" id="PTHR11803">
    <property type="entry name" value="2-IMINOBUTANOATE/2-IMINOPROPANOATE DEAMINASE RIDA"/>
    <property type="match status" value="1"/>
</dbReference>
<reference evidence="2" key="1">
    <citation type="submission" date="2020-07" db="EMBL/GenBank/DDBJ databases">
        <title>Huge and variable diversity of episymbiotic CPR bacteria and DPANN archaea in groundwater ecosystems.</title>
        <authorList>
            <person name="He C.Y."/>
            <person name="Keren R."/>
            <person name="Whittaker M."/>
            <person name="Farag I.F."/>
            <person name="Doudna J."/>
            <person name="Cate J.H.D."/>
            <person name="Banfield J.F."/>
        </authorList>
    </citation>
    <scope>NUCLEOTIDE SEQUENCE</scope>
    <source>
        <strain evidence="2">NC_groundwater_763_Ag_S-0.2um_68_21</strain>
    </source>
</reference>
<protein>
    <submittedName>
        <fullName evidence="2">RidA family protein</fullName>
    </submittedName>
</protein>
<organism evidence="2 3">
    <name type="scientific">Tectimicrobiota bacterium</name>
    <dbReference type="NCBI Taxonomy" id="2528274"/>
    <lineage>
        <taxon>Bacteria</taxon>
        <taxon>Pseudomonadati</taxon>
        <taxon>Nitrospinota/Tectimicrobiota group</taxon>
        <taxon>Candidatus Tectimicrobiota</taxon>
    </lineage>
</organism>
<dbReference type="GO" id="GO:0005829">
    <property type="term" value="C:cytosol"/>
    <property type="evidence" value="ECO:0007669"/>
    <property type="project" value="TreeGrafter"/>
</dbReference>
<dbReference type="PANTHER" id="PTHR11803:SF58">
    <property type="entry name" value="PROTEIN HMF1-RELATED"/>
    <property type="match status" value="1"/>
</dbReference>
<dbReference type="SUPFAM" id="SSF55298">
    <property type="entry name" value="YjgF-like"/>
    <property type="match status" value="1"/>
</dbReference>
<evidence type="ECO:0000313" key="2">
    <source>
        <dbReference type="EMBL" id="MBI3127422.1"/>
    </source>
</evidence>
<dbReference type="Gene3D" id="3.30.1330.40">
    <property type="entry name" value="RutC-like"/>
    <property type="match status" value="1"/>
</dbReference>
<dbReference type="InterPro" id="IPR035959">
    <property type="entry name" value="RutC-like_sf"/>
</dbReference>
<dbReference type="EMBL" id="JACPUR010000017">
    <property type="protein sequence ID" value="MBI3127422.1"/>
    <property type="molecule type" value="Genomic_DNA"/>
</dbReference>
<sequence>MPEIVHVSPPGVFRRMIDGRPLYSTLTVIKSAEGARLILAGQVSAREDGQVVGKGDMTAQIRQVCENIGRALRHAGADFKDLVRTVTYTVDVPEYFRCAGVRAEYFGSPPPPSTLLGVTRLADPDFLVEIEGEAVIPLGRLRNA</sequence>
<name>A0A932MNB9_UNCTE</name>
<comment type="similarity">
    <text evidence="1">Belongs to the RutC family.</text>
</comment>
<dbReference type="InterPro" id="IPR006175">
    <property type="entry name" value="YjgF/YER057c/UK114"/>
</dbReference>
<dbReference type="GO" id="GO:0019239">
    <property type="term" value="F:deaminase activity"/>
    <property type="evidence" value="ECO:0007669"/>
    <property type="project" value="TreeGrafter"/>
</dbReference>
<proteinExistence type="inferred from homology"/>
<evidence type="ECO:0000313" key="3">
    <source>
        <dbReference type="Proteomes" id="UP000782312"/>
    </source>
</evidence>
<evidence type="ECO:0000256" key="1">
    <source>
        <dbReference type="ARBA" id="ARBA00010552"/>
    </source>
</evidence>